<dbReference type="InterPro" id="IPR035899">
    <property type="entry name" value="DBL_dom_sf"/>
</dbReference>
<dbReference type="SMART" id="SM00325">
    <property type="entry name" value="RhoGEF"/>
    <property type="match status" value="1"/>
</dbReference>
<dbReference type="InterPro" id="IPR014847">
    <property type="entry name" value="FA"/>
</dbReference>
<proteinExistence type="predicted"/>
<accession>A0A6A4WM37</accession>
<dbReference type="PANTHER" id="PTHR45858">
    <property type="entry name" value="FERM DOMAIN CONTAINING PROTEIN"/>
    <property type="match status" value="1"/>
</dbReference>
<feature type="region of interest" description="Disordered" evidence="7">
    <location>
        <begin position="367"/>
        <end position="493"/>
    </location>
</feature>
<dbReference type="InterPro" id="IPR051835">
    <property type="entry name" value="RAC1-GEF"/>
</dbReference>
<evidence type="ECO:0000256" key="1">
    <source>
        <dbReference type="ARBA" id="ARBA00004536"/>
    </source>
</evidence>
<feature type="region of interest" description="Disordered" evidence="7">
    <location>
        <begin position="775"/>
        <end position="956"/>
    </location>
</feature>
<dbReference type="SMART" id="SM01196">
    <property type="entry name" value="FERM_C"/>
    <property type="match status" value="1"/>
</dbReference>
<dbReference type="Gene3D" id="1.20.900.10">
    <property type="entry name" value="Dbl homology (DH) domain"/>
    <property type="match status" value="1"/>
</dbReference>
<evidence type="ECO:0000259" key="9">
    <source>
        <dbReference type="PROSITE" id="PS50010"/>
    </source>
</evidence>
<dbReference type="GO" id="GO:0005085">
    <property type="term" value="F:guanyl-nucleotide exchange factor activity"/>
    <property type="evidence" value="ECO:0007669"/>
    <property type="project" value="UniProtKB-KW"/>
</dbReference>
<feature type="domain" description="PH" evidence="8">
    <location>
        <begin position="1379"/>
        <end position="1476"/>
    </location>
</feature>
<dbReference type="EMBL" id="VIIS01000599">
    <property type="protein sequence ID" value="KAF0307153.1"/>
    <property type="molecule type" value="Genomic_DNA"/>
</dbReference>
<dbReference type="FunFam" id="3.10.20.90:FF:000040">
    <property type="entry name" value="FERM, RhoGEF and pleckstrin domain-containing protein"/>
    <property type="match status" value="1"/>
</dbReference>
<dbReference type="PROSITE" id="PS00660">
    <property type="entry name" value="FERM_1"/>
    <property type="match status" value="1"/>
</dbReference>
<keyword evidence="5" id="KW-0965">Cell junction</keyword>
<dbReference type="Proteomes" id="UP000440578">
    <property type="component" value="Unassembled WGS sequence"/>
</dbReference>
<dbReference type="PRINTS" id="PR00935">
    <property type="entry name" value="BAND41"/>
</dbReference>
<dbReference type="Pfam" id="PF00373">
    <property type="entry name" value="FERM_M"/>
    <property type="match status" value="1"/>
</dbReference>
<evidence type="ECO:0000256" key="3">
    <source>
        <dbReference type="ARBA" id="ARBA00022658"/>
    </source>
</evidence>
<dbReference type="Gene3D" id="1.20.80.10">
    <property type="match status" value="1"/>
</dbReference>
<dbReference type="FunFam" id="2.30.29.30:FF:000002">
    <property type="entry name" value="Band 4.1-like protein 5 isoform 1"/>
    <property type="match status" value="1"/>
</dbReference>
<dbReference type="CDD" id="cd01220">
    <property type="entry name" value="PH1_FARP1-like"/>
    <property type="match status" value="1"/>
</dbReference>
<dbReference type="Pfam" id="PF09380">
    <property type="entry name" value="FERM_C"/>
    <property type="match status" value="1"/>
</dbReference>
<dbReference type="InterPro" id="IPR000299">
    <property type="entry name" value="FERM_domain"/>
</dbReference>
<evidence type="ECO:0000313" key="12">
    <source>
        <dbReference type="Proteomes" id="UP000440578"/>
    </source>
</evidence>
<dbReference type="CDD" id="cd17098">
    <property type="entry name" value="FERM_F1_FARP1_like"/>
    <property type="match status" value="1"/>
</dbReference>
<evidence type="ECO:0000256" key="2">
    <source>
        <dbReference type="ARBA" id="ARBA00022025"/>
    </source>
</evidence>
<dbReference type="Gene3D" id="3.10.20.90">
    <property type="entry name" value="Phosphatidylinositol 3-kinase Catalytic Subunit, Chain A, domain 1"/>
    <property type="match status" value="1"/>
</dbReference>
<evidence type="ECO:0000256" key="6">
    <source>
        <dbReference type="ARBA" id="ARBA00043944"/>
    </source>
</evidence>
<dbReference type="Pfam" id="PF09379">
    <property type="entry name" value="FERM_N"/>
    <property type="match status" value="1"/>
</dbReference>
<feature type="compositionally biased region" description="Basic and acidic residues" evidence="7">
    <location>
        <begin position="1040"/>
        <end position="1051"/>
    </location>
</feature>
<evidence type="ECO:0000256" key="5">
    <source>
        <dbReference type="ARBA" id="ARBA00022949"/>
    </source>
</evidence>
<keyword evidence="3" id="KW-0344">Guanine-nucleotide releasing factor</keyword>
<dbReference type="GO" id="GO:0048731">
    <property type="term" value="P:system development"/>
    <property type="evidence" value="ECO:0007669"/>
    <property type="project" value="UniProtKB-ARBA"/>
</dbReference>
<dbReference type="InterPro" id="IPR018980">
    <property type="entry name" value="FERM_PH-like_C"/>
</dbReference>
<dbReference type="InterPro" id="IPR019747">
    <property type="entry name" value="FERM_CS"/>
</dbReference>
<comment type="caution">
    <text evidence="11">The sequence shown here is derived from an EMBL/GenBank/DDBJ whole genome shotgun (WGS) entry which is preliminary data.</text>
</comment>
<keyword evidence="4" id="KW-0677">Repeat</keyword>
<dbReference type="InterPro" id="IPR000219">
    <property type="entry name" value="DH_dom"/>
</dbReference>
<evidence type="ECO:0000256" key="4">
    <source>
        <dbReference type="ARBA" id="ARBA00022737"/>
    </source>
</evidence>
<dbReference type="InterPro" id="IPR035963">
    <property type="entry name" value="FERM_2"/>
</dbReference>
<name>A0A6A4WM37_AMPAM</name>
<protein>
    <recommendedName>
        <fullName evidence="2">Moesin/ezrin/radixin homolog 1</fullName>
    </recommendedName>
</protein>
<dbReference type="PROSITE" id="PS50057">
    <property type="entry name" value="FERM_3"/>
    <property type="match status" value="1"/>
</dbReference>
<feature type="domain" description="DH" evidence="9">
    <location>
        <begin position="962"/>
        <end position="1174"/>
    </location>
</feature>
<dbReference type="Pfam" id="PF00169">
    <property type="entry name" value="PH"/>
    <property type="match status" value="2"/>
</dbReference>
<feature type="compositionally biased region" description="Pro residues" evidence="7">
    <location>
        <begin position="906"/>
        <end position="928"/>
    </location>
</feature>
<dbReference type="PROSITE" id="PS50003">
    <property type="entry name" value="PH_DOMAIN"/>
    <property type="match status" value="2"/>
</dbReference>
<dbReference type="InterPro" id="IPR019748">
    <property type="entry name" value="FERM_central"/>
</dbReference>
<dbReference type="GO" id="GO:0009887">
    <property type="term" value="P:animal organ morphogenesis"/>
    <property type="evidence" value="ECO:0007669"/>
    <property type="project" value="UniProtKB-ARBA"/>
</dbReference>
<dbReference type="InterPro" id="IPR011993">
    <property type="entry name" value="PH-like_dom_sf"/>
</dbReference>
<feature type="compositionally biased region" description="Basic and acidic residues" evidence="7">
    <location>
        <begin position="703"/>
        <end position="713"/>
    </location>
</feature>
<feature type="compositionally biased region" description="Pro residues" evidence="7">
    <location>
        <begin position="602"/>
        <end position="616"/>
    </location>
</feature>
<dbReference type="GO" id="GO:0008092">
    <property type="term" value="F:cytoskeletal protein binding"/>
    <property type="evidence" value="ECO:0007669"/>
    <property type="project" value="InterPro"/>
</dbReference>
<comment type="subcellular location">
    <subcellularLocation>
        <location evidence="1">Cell junction</location>
        <location evidence="1">Adherens junction</location>
    </subcellularLocation>
    <subcellularLocation>
        <location evidence="6">Cell projection</location>
        <location evidence="6">Rhabdomere</location>
    </subcellularLocation>
</comment>
<dbReference type="InterPro" id="IPR014352">
    <property type="entry name" value="FERM/acyl-CoA-bd_prot_sf"/>
</dbReference>
<feature type="compositionally biased region" description="Pro residues" evidence="7">
    <location>
        <begin position="1"/>
        <end position="15"/>
    </location>
</feature>
<dbReference type="Pfam" id="PF00621">
    <property type="entry name" value="RhoGEF"/>
    <property type="match status" value="1"/>
</dbReference>
<dbReference type="InterPro" id="IPR018979">
    <property type="entry name" value="FERM_N"/>
</dbReference>
<dbReference type="FunFam" id="2.30.29.30:FF:000046">
    <property type="entry name" value="FERM, RhoGEF and pleckstrin domain-containing protein 1"/>
    <property type="match status" value="1"/>
</dbReference>
<dbReference type="SUPFAM" id="SSF47031">
    <property type="entry name" value="Second domain of FERM"/>
    <property type="match status" value="1"/>
</dbReference>
<feature type="region of interest" description="Disordered" evidence="7">
    <location>
        <begin position="1"/>
        <end position="33"/>
    </location>
</feature>
<dbReference type="SMART" id="SM01195">
    <property type="entry name" value="FA"/>
    <property type="match status" value="1"/>
</dbReference>
<dbReference type="CDD" id="cd13193">
    <property type="entry name" value="FERM_C_FARP1-like"/>
    <property type="match status" value="1"/>
</dbReference>
<keyword evidence="12" id="KW-1185">Reference proteome</keyword>
<dbReference type="InterPro" id="IPR041788">
    <property type="entry name" value="FARP1/FARP2/FRMD7_FERM_C"/>
</dbReference>
<dbReference type="InterPro" id="IPR000798">
    <property type="entry name" value="Ez/rad/moesin-like"/>
</dbReference>
<dbReference type="SUPFAM" id="SSF54236">
    <property type="entry name" value="Ubiquitin-like"/>
    <property type="match status" value="1"/>
</dbReference>
<dbReference type="FunFam" id="1.20.80.10:FF:000005">
    <property type="entry name" value="FERM, RhoGEF and pleckstrin domain-containing protein 1"/>
    <property type="match status" value="1"/>
</dbReference>
<feature type="compositionally biased region" description="Gly residues" evidence="7">
    <location>
        <begin position="797"/>
        <end position="810"/>
    </location>
</feature>
<dbReference type="InterPro" id="IPR029071">
    <property type="entry name" value="Ubiquitin-like_domsf"/>
</dbReference>
<feature type="domain" description="FERM" evidence="10">
    <location>
        <begin position="36"/>
        <end position="320"/>
    </location>
</feature>
<dbReference type="OrthoDB" id="9990815at2759"/>
<dbReference type="GO" id="GO:0071944">
    <property type="term" value="C:cell periphery"/>
    <property type="evidence" value="ECO:0007669"/>
    <property type="project" value="UniProtKB-ARBA"/>
</dbReference>
<evidence type="ECO:0000256" key="7">
    <source>
        <dbReference type="SAM" id="MobiDB-lite"/>
    </source>
</evidence>
<dbReference type="GO" id="GO:0005912">
    <property type="term" value="C:adherens junction"/>
    <property type="evidence" value="ECO:0007669"/>
    <property type="project" value="UniProtKB-SubCell"/>
</dbReference>
<dbReference type="CDD" id="cd14473">
    <property type="entry name" value="FERM_B-lobe"/>
    <property type="match status" value="1"/>
</dbReference>
<sequence length="1479" mass="163136">MSLHGEPPPPPPPAPAAGSAGRERTPPATPGSSKLMTARVLLLDDLVVPFHIQLKSPGRTLFDMVCKHLNLLETDYFGLEYVDTQGVKYWLDLERPMGRQVDLAPHQPILWFCVKFYTPDPAQLEDEFTRYLFALQVKRDLAQGHLQCNDNTAALMASYICQAEYGDFSGHESADASYLRACRVMPGQDADMERRIMESHRRLVGQTPAEADLNLLETARRCELYGMKMHPAKDHEGVPLNLAVAHMGIVVFQNYYKISTFSWAKIRKLSFKRRRFLIKLHPEGHGYYKDTVEFFFGTRNYCKNFWKKCVEHHGFFRCLDVAQKSRSKPRVLPRGSSFRFSGRTQKQMIEYVRENYAKHQGFNRSQSFRSSSALRGTTSLAGSTVGPSLSAHPLIPAELPTDRSTVGTPVSLSYGSVTLPSSTAPQSPQSGTERDTAELDTSRGEASGSLASSPPQYAAPPPPPALPGQESEPDDSEPRSSCDSCGRGPSATVFSVRSSRSLSVSETADETDELVAGVSVGRRRGQLSAASHQSSSLSSVNEINTVIDRRLSGEPAILQDDNVSHDSYDLLEDSPPRCWSPELGWPPARPVLLPGAEREPLLLPPEPFATPPPPPQSAGSGAGGGSPRRHRVRVEVERPRRPDQSPVLFARAALTVHSPRTLRRDYVEVHQLPSERAYSSQDDSLDDWLQVRSISGALEREILQHLAEQRGGDGADDEPSTLSSSSRPVEDDSTLQYDTVPDESDDPSQDERLVGRRVGTLPAARGLLSRISELSSELDSRRSTPSFSAPCEELPSQGGGCALVGLGAGGEPSESSTEDGGRDSPSGSAEPDFPSPPSSLLEAGWPAPRRAADRCAGRPRRAANSGSDTDAGADLAGPLETAPTRRYDGTLPVLSVNEGGSEPDEPPPPPPPPPPPATVSPPPPPLPEPRLNGTGTAPLPVENGQPAPPEIRRKPRRIPADRAFFIAKEMLSTERTYRTDLRILHVWFREAVEAQPGVPIGLLSQLFVRLEPIYTVHSQLLRDLEQRLIAWEQSSRRTACDGEQSSRRTACDGEQSSPADGLSPPPRLCDVLLQANLSDVYLPYIDCYLQALETIEREYRTNETFKQMYRDFEMQKVCYLPVAALVLKPLQRVLHLHTLLTKLAPQYKPGERDAGEAAALLQELSQLTERLQPRLLISDNRVKLMELQRDLVGCDALLAGAEAVGRRFVREGCLQKLSKKGYQHRMFFLFSDVLVYTSRTTSPVPQFKVHGQLPLRGVSVEQTDSQLGIANCFTIFGGNRALVIAASCAEERDAWLRDLRTSIESAMAQPDTTAPLSSSLLPACSSSDEIMCGLSAEEGGTPLGAPSERQPNWRSNRSPHVCWHRGISVSMAHTAAAVHGQLSGYLLRKFKNSDGWQKLWVVLTNFCLYFYKTFQDECPLTSLPLLGYVVSEPAATDNIHKEHVFKLQFKQHIYFFRAESRYTLERWLEVIGRTASTYQ</sequence>
<dbReference type="InterPro" id="IPR019749">
    <property type="entry name" value="Band_41_domain"/>
</dbReference>
<dbReference type="InterPro" id="IPR001849">
    <property type="entry name" value="PH_domain"/>
</dbReference>
<dbReference type="SUPFAM" id="SSF50729">
    <property type="entry name" value="PH domain-like"/>
    <property type="match status" value="3"/>
</dbReference>
<feature type="compositionally biased region" description="Basic and acidic residues" evidence="7">
    <location>
        <begin position="432"/>
        <end position="443"/>
    </location>
</feature>
<evidence type="ECO:0000259" key="8">
    <source>
        <dbReference type="PROSITE" id="PS50003"/>
    </source>
</evidence>
<organism evidence="11 12">
    <name type="scientific">Amphibalanus amphitrite</name>
    <name type="common">Striped barnacle</name>
    <name type="synonym">Balanus amphitrite</name>
    <dbReference type="NCBI Taxonomy" id="1232801"/>
    <lineage>
        <taxon>Eukaryota</taxon>
        <taxon>Metazoa</taxon>
        <taxon>Ecdysozoa</taxon>
        <taxon>Arthropoda</taxon>
        <taxon>Crustacea</taxon>
        <taxon>Multicrustacea</taxon>
        <taxon>Cirripedia</taxon>
        <taxon>Thoracica</taxon>
        <taxon>Thoracicalcarea</taxon>
        <taxon>Balanomorpha</taxon>
        <taxon>Balanoidea</taxon>
        <taxon>Balanidae</taxon>
        <taxon>Amphibalaninae</taxon>
        <taxon>Amphibalanus</taxon>
    </lineage>
</organism>
<feature type="compositionally biased region" description="Polar residues" evidence="7">
    <location>
        <begin position="402"/>
        <end position="431"/>
    </location>
</feature>
<feature type="compositionally biased region" description="Basic and acidic residues" evidence="7">
    <location>
        <begin position="633"/>
        <end position="643"/>
    </location>
</feature>
<feature type="compositionally biased region" description="Polar residues" evidence="7">
    <location>
        <begin position="367"/>
        <end position="387"/>
    </location>
</feature>
<feature type="compositionally biased region" description="Pro residues" evidence="7">
    <location>
        <begin position="457"/>
        <end position="466"/>
    </location>
</feature>
<dbReference type="Gene3D" id="2.30.29.30">
    <property type="entry name" value="Pleckstrin-homology domain (PH domain)/Phosphotyrosine-binding domain (PTB)"/>
    <property type="match status" value="3"/>
</dbReference>
<dbReference type="PANTHER" id="PTHR45858:SF5">
    <property type="entry name" value="MOESIN_EZRIN_RADIXIN HOMOLOG 1"/>
    <property type="match status" value="1"/>
</dbReference>
<feature type="region of interest" description="Disordered" evidence="7">
    <location>
        <begin position="1040"/>
        <end position="1062"/>
    </location>
</feature>
<evidence type="ECO:0000259" key="10">
    <source>
        <dbReference type="PROSITE" id="PS50057"/>
    </source>
</evidence>
<dbReference type="Pfam" id="PF08736">
    <property type="entry name" value="FA"/>
    <property type="match status" value="1"/>
</dbReference>
<dbReference type="EMBL" id="VIIS01000599">
    <property type="protein sequence ID" value="KAF0307152.1"/>
    <property type="molecule type" value="Genomic_DNA"/>
</dbReference>
<dbReference type="EMBL" id="VIIS01000599">
    <property type="protein sequence ID" value="KAF0307151.1"/>
    <property type="molecule type" value="Genomic_DNA"/>
</dbReference>
<feature type="region of interest" description="Disordered" evidence="7">
    <location>
        <begin position="599"/>
        <end position="654"/>
    </location>
</feature>
<dbReference type="PROSITE" id="PS50010">
    <property type="entry name" value="DH_2"/>
    <property type="match status" value="1"/>
</dbReference>
<reference evidence="11 12" key="1">
    <citation type="submission" date="2019-07" db="EMBL/GenBank/DDBJ databases">
        <title>Draft genome assembly of a fouling barnacle, Amphibalanus amphitrite (Darwin, 1854): The first reference genome for Thecostraca.</title>
        <authorList>
            <person name="Kim W."/>
        </authorList>
    </citation>
    <scope>NUCLEOTIDE SEQUENCE [LARGE SCALE GENOMIC DNA]</scope>
    <source>
        <strain evidence="11">SNU_AA5</strain>
        <tissue evidence="11">Soma without cirri and trophi</tissue>
    </source>
</reference>
<dbReference type="SMART" id="SM00295">
    <property type="entry name" value="B41"/>
    <property type="match status" value="1"/>
</dbReference>
<evidence type="ECO:0000313" key="11">
    <source>
        <dbReference type="EMBL" id="KAF0307153.1"/>
    </source>
</evidence>
<dbReference type="SUPFAM" id="SSF48065">
    <property type="entry name" value="DBL homology domain (DH-domain)"/>
    <property type="match status" value="1"/>
</dbReference>
<dbReference type="SMART" id="SM00233">
    <property type="entry name" value="PH"/>
    <property type="match status" value="2"/>
</dbReference>
<feature type="region of interest" description="Disordered" evidence="7">
    <location>
        <begin position="703"/>
        <end position="760"/>
    </location>
</feature>
<dbReference type="CDD" id="cd13235">
    <property type="entry name" value="PH2_FARP1-like"/>
    <property type="match status" value="1"/>
</dbReference>
<dbReference type="PRINTS" id="PR00661">
    <property type="entry name" value="ERMFAMILY"/>
</dbReference>
<feature type="domain" description="PH" evidence="8">
    <location>
        <begin position="1207"/>
        <end position="1304"/>
    </location>
</feature>
<gene>
    <name evidence="11" type="primary">Farp2_5</name>
    <name evidence="11" type="ORF">FJT64_021456</name>
</gene>